<dbReference type="InterPro" id="IPR052029">
    <property type="entry name" value="PpiD_chaperone"/>
</dbReference>
<dbReference type="InterPro" id="IPR046357">
    <property type="entry name" value="PPIase_dom_sf"/>
</dbReference>
<dbReference type="PROSITE" id="PS01096">
    <property type="entry name" value="PPIC_PPIASE_1"/>
    <property type="match status" value="1"/>
</dbReference>
<dbReference type="EMBL" id="JACJJC010000005">
    <property type="protein sequence ID" value="MBM6703819.1"/>
    <property type="molecule type" value="Genomic_DNA"/>
</dbReference>
<sequence>MLQAFREHKRWLMFIAMVLIIPSFVVTGIYSYNRMIDSSDNAIVKVGEVAITPEMFDNAKRQQLERLRQQLGDAFRANMLENEQAREDILRMLMDDAAVTQTIAKNYIAVSEADAIALIKSAEGLMQNGKFSPELYAQFLQSQGKSDQQFVAEVQRDLAKEALVAGVAATYPVPKAIVQQMHEILTEERLVRTYIVNATDYVDQMTVTDEEAKAYYDANKQSFLSPEHVKAQYVVLSPENFRNVNVNPDDLKAYYEQNKNRWTTPEQRRASHILIEFGNDKAASRKKAEELMAEAKADPTKFAELAEKNSADPGSAAAGGDLSYFGRGMMTKPFEDAVFAAKKGDIVGPIETEFGYHIIYVTDVQESAVKPYEAVKTEIEREYVEQMSIRLFSEKAEEFTNIVYEQADTLEPAAEKFGLKLETVDFVTREGVKDPELRSIINDQVVEALFGSECLKEKQNSSAMEVRANTLVAARVLDYQPTHEEPFEKVRASIIETLKLQKATAKALEVGQAKLAEVRESKNLDGFSAETWVSRRDPKGQPEALVNAEVSHPDTKLPAYIGKQVDGGAYIISYISEAKKHPAHEQELAGLQRELTSIYGEADRMGYLEALEKALGVEVLKPNFTKDAEKEEAPL</sequence>
<evidence type="ECO:0000256" key="6">
    <source>
        <dbReference type="ARBA" id="ARBA00023136"/>
    </source>
</evidence>
<feature type="transmembrane region" description="Helical" evidence="13">
    <location>
        <begin position="12"/>
        <end position="32"/>
    </location>
</feature>
<comment type="caution">
    <text evidence="15">The sequence shown here is derived from an EMBL/GenBank/DDBJ whole genome shotgun (WGS) entry which is preliminary data.</text>
</comment>
<comment type="similarity">
    <text evidence="9">Belongs to the PpiD chaperone family.</text>
</comment>
<feature type="domain" description="PpiC" evidence="14">
    <location>
        <begin position="265"/>
        <end position="363"/>
    </location>
</feature>
<dbReference type="InterPro" id="IPR027304">
    <property type="entry name" value="Trigger_fact/SurA_dom_sf"/>
</dbReference>
<dbReference type="Pfam" id="PF13616">
    <property type="entry name" value="Rotamase_3"/>
    <property type="match status" value="1"/>
</dbReference>
<gene>
    <name evidence="15" type="ORF">H6A60_04895</name>
</gene>
<evidence type="ECO:0000313" key="15">
    <source>
        <dbReference type="EMBL" id="MBM6703819.1"/>
    </source>
</evidence>
<dbReference type="Proteomes" id="UP000715095">
    <property type="component" value="Unassembled WGS sequence"/>
</dbReference>
<dbReference type="Gene3D" id="3.10.50.40">
    <property type="match status" value="1"/>
</dbReference>
<dbReference type="Gene3D" id="6.10.140.970">
    <property type="match status" value="1"/>
</dbReference>
<evidence type="ECO:0000256" key="7">
    <source>
        <dbReference type="ARBA" id="ARBA00023186"/>
    </source>
</evidence>
<evidence type="ECO:0000256" key="3">
    <source>
        <dbReference type="ARBA" id="ARBA00022519"/>
    </source>
</evidence>
<dbReference type="InterPro" id="IPR000297">
    <property type="entry name" value="PPIase_PpiC"/>
</dbReference>
<keyword evidence="7" id="KW-0143">Chaperone</keyword>
<name>A0ABS2DR86_9BURK</name>
<keyword evidence="12" id="KW-0697">Rotamase</keyword>
<dbReference type="Pfam" id="PF13624">
    <property type="entry name" value="SurA_N_3"/>
    <property type="match status" value="1"/>
</dbReference>
<organism evidence="15 16">
    <name type="scientific">Sutterella massiliensis</name>
    <dbReference type="NCBI Taxonomy" id="1816689"/>
    <lineage>
        <taxon>Bacteria</taxon>
        <taxon>Pseudomonadati</taxon>
        <taxon>Pseudomonadota</taxon>
        <taxon>Betaproteobacteria</taxon>
        <taxon>Burkholderiales</taxon>
        <taxon>Sutterellaceae</taxon>
        <taxon>Sutterella</taxon>
    </lineage>
</organism>
<dbReference type="SUPFAM" id="SSF109998">
    <property type="entry name" value="Triger factor/SurA peptide-binding domain-like"/>
    <property type="match status" value="1"/>
</dbReference>
<keyword evidence="16" id="KW-1185">Reference proteome</keyword>
<evidence type="ECO:0000256" key="10">
    <source>
        <dbReference type="ARBA" id="ARBA00040743"/>
    </source>
</evidence>
<reference evidence="15 16" key="1">
    <citation type="journal article" date="2021" name="Sci. Rep.">
        <title>The distribution of antibiotic resistance genes in chicken gut microbiota commensals.</title>
        <authorList>
            <person name="Juricova H."/>
            <person name="Matiasovicova J."/>
            <person name="Kubasova T."/>
            <person name="Cejkova D."/>
            <person name="Rychlik I."/>
        </authorList>
    </citation>
    <scope>NUCLEOTIDE SEQUENCE [LARGE SCALE GENOMIC DNA]</scope>
    <source>
        <strain evidence="15 16">An829</strain>
    </source>
</reference>
<evidence type="ECO:0000256" key="12">
    <source>
        <dbReference type="PROSITE-ProRule" id="PRU00278"/>
    </source>
</evidence>
<dbReference type="PANTHER" id="PTHR47529:SF1">
    <property type="entry name" value="PERIPLASMIC CHAPERONE PPID"/>
    <property type="match status" value="1"/>
</dbReference>
<evidence type="ECO:0000256" key="13">
    <source>
        <dbReference type="SAM" id="Phobius"/>
    </source>
</evidence>
<proteinExistence type="inferred from homology"/>
<dbReference type="InterPro" id="IPR023058">
    <property type="entry name" value="PPIase_PpiC_CS"/>
</dbReference>
<dbReference type="Gene3D" id="1.10.4030.10">
    <property type="entry name" value="Porin chaperone SurA, peptide-binding domain"/>
    <property type="match status" value="1"/>
</dbReference>
<evidence type="ECO:0000256" key="4">
    <source>
        <dbReference type="ARBA" id="ARBA00022692"/>
    </source>
</evidence>
<evidence type="ECO:0000313" key="16">
    <source>
        <dbReference type="Proteomes" id="UP000715095"/>
    </source>
</evidence>
<keyword evidence="6 13" id="KW-0472">Membrane</keyword>
<dbReference type="RefSeq" id="WP_205102282.1">
    <property type="nucleotide sequence ID" value="NZ_JACJJC010000005.1"/>
</dbReference>
<protein>
    <recommendedName>
        <fullName evidence="10">Periplasmic chaperone PpiD</fullName>
    </recommendedName>
    <alternativeName>
        <fullName evidence="11">Periplasmic folding chaperone</fullName>
    </alternativeName>
</protein>
<evidence type="ECO:0000256" key="2">
    <source>
        <dbReference type="ARBA" id="ARBA00022475"/>
    </source>
</evidence>
<evidence type="ECO:0000256" key="8">
    <source>
        <dbReference type="ARBA" id="ARBA00023235"/>
    </source>
</evidence>
<keyword evidence="2" id="KW-1003">Cell membrane</keyword>
<keyword evidence="4 13" id="KW-0812">Transmembrane</keyword>
<evidence type="ECO:0000256" key="1">
    <source>
        <dbReference type="ARBA" id="ARBA00004382"/>
    </source>
</evidence>
<comment type="subcellular location">
    <subcellularLocation>
        <location evidence="1">Cell inner membrane</location>
        <topology evidence="1">Single-pass type II membrane protein</topology>
        <orientation evidence="1">Periplasmic side</orientation>
    </subcellularLocation>
</comment>
<evidence type="ECO:0000256" key="11">
    <source>
        <dbReference type="ARBA" id="ARBA00042775"/>
    </source>
</evidence>
<dbReference type="PANTHER" id="PTHR47529">
    <property type="entry name" value="PEPTIDYL-PROLYL CIS-TRANS ISOMERASE D"/>
    <property type="match status" value="1"/>
</dbReference>
<keyword evidence="5 13" id="KW-1133">Transmembrane helix</keyword>
<keyword evidence="8 12" id="KW-0413">Isomerase</keyword>
<keyword evidence="3" id="KW-0997">Cell inner membrane</keyword>
<evidence type="ECO:0000256" key="5">
    <source>
        <dbReference type="ARBA" id="ARBA00022989"/>
    </source>
</evidence>
<dbReference type="SUPFAM" id="SSF54534">
    <property type="entry name" value="FKBP-like"/>
    <property type="match status" value="1"/>
</dbReference>
<dbReference type="PROSITE" id="PS50198">
    <property type="entry name" value="PPIC_PPIASE_2"/>
    <property type="match status" value="1"/>
</dbReference>
<accession>A0ABS2DR86</accession>
<evidence type="ECO:0000259" key="14">
    <source>
        <dbReference type="PROSITE" id="PS50198"/>
    </source>
</evidence>
<evidence type="ECO:0000256" key="9">
    <source>
        <dbReference type="ARBA" id="ARBA00038408"/>
    </source>
</evidence>